<keyword evidence="3" id="KW-1185">Reference proteome</keyword>
<organism evidence="2 3">
    <name type="scientific">Anaeromyces robustus</name>
    <dbReference type="NCBI Taxonomy" id="1754192"/>
    <lineage>
        <taxon>Eukaryota</taxon>
        <taxon>Fungi</taxon>
        <taxon>Fungi incertae sedis</taxon>
        <taxon>Chytridiomycota</taxon>
        <taxon>Chytridiomycota incertae sedis</taxon>
        <taxon>Neocallimastigomycetes</taxon>
        <taxon>Neocallimastigales</taxon>
        <taxon>Neocallimastigaceae</taxon>
        <taxon>Anaeromyces</taxon>
    </lineage>
</organism>
<sequence>MKFSILSCLLLVASYAYALPADNDDVIPSEACLNELSKYEACLEEIGDSGQVADSIDAVENICNKFNSENCKEFVQSSANELECIKESNDNIADKALGKSLASLQSVYLSYCAVDSNGNTCPFTDYISKASNNDLYLDTLTDMPDELLKALVNDCKDPKCNSRMVTLDRVTRVLYSDSDSKEKIFQVYVPYY</sequence>
<reference evidence="2 3" key="1">
    <citation type="submission" date="2016-08" db="EMBL/GenBank/DDBJ databases">
        <title>A Parts List for Fungal Cellulosomes Revealed by Comparative Genomics.</title>
        <authorList>
            <consortium name="DOE Joint Genome Institute"/>
            <person name="Haitjema C.H."/>
            <person name="Gilmore S.P."/>
            <person name="Henske J.K."/>
            <person name="Solomon K.V."/>
            <person name="De Groot R."/>
            <person name="Kuo A."/>
            <person name="Mondo S.J."/>
            <person name="Salamov A.A."/>
            <person name="Labutti K."/>
            <person name="Zhao Z."/>
            <person name="Chiniquy J."/>
            <person name="Barry K."/>
            <person name="Brewer H.M."/>
            <person name="Purvine S.O."/>
            <person name="Wright A.T."/>
            <person name="Boxma B."/>
            <person name="Van Alen T."/>
            <person name="Hackstein J.H."/>
            <person name="Baker S.E."/>
            <person name="Grigoriev I.V."/>
            <person name="O'Malley M.A."/>
        </authorList>
    </citation>
    <scope>NUCLEOTIDE SEQUENCE [LARGE SCALE GENOMIC DNA]</scope>
    <source>
        <strain evidence="2 3">S4</strain>
    </source>
</reference>
<feature type="chain" id="PRO_5012169163" evidence="1">
    <location>
        <begin position="19"/>
        <end position="192"/>
    </location>
</feature>
<evidence type="ECO:0000313" key="2">
    <source>
        <dbReference type="EMBL" id="ORX83496.1"/>
    </source>
</evidence>
<dbReference type="AlphaFoldDB" id="A0A1Y1XDI6"/>
<name>A0A1Y1XDI6_9FUNG</name>
<feature type="non-terminal residue" evidence="2">
    <location>
        <position position="192"/>
    </location>
</feature>
<reference evidence="2 3" key="2">
    <citation type="submission" date="2016-08" db="EMBL/GenBank/DDBJ databases">
        <title>Pervasive Adenine N6-methylation of Active Genes in Fungi.</title>
        <authorList>
            <consortium name="DOE Joint Genome Institute"/>
            <person name="Mondo S.J."/>
            <person name="Dannebaum R.O."/>
            <person name="Kuo R.C."/>
            <person name="Labutti K."/>
            <person name="Haridas S."/>
            <person name="Kuo A."/>
            <person name="Salamov A."/>
            <person name="Ahrendt S.R."/>
            <person name="Lipzen A."/>
            <person name="Sullivan W."/>
            <person name="Andreopoulos W.B."/>
            <person name="Clum A."/>
            <person name="Lindquist E."/>
            <person name="Daum C."/>
            <person name="Ramamoorthy G.K."/>
            <person name="Gryganskyi A."/>
            <person name="Culley D."/>
            <person name="Magnuson J.K."/>
            <person name="James T.Y."/>
            <person name="O'Malley M.A."/>
            <person name="Stajich J.E."/>
            <person name="Spatafora J.W."/>
            <person name="Visel A."/>
            <person name="Grigoriev I.V."/>
        </authorList>
    </citation>
    <scope>NUCLEOTIDE SEQUENCE [LARGE SCALE GENOMIC DNA]</scope>
    <source>
        <strain evidence="2 3">S4</strain>
    </source>
</reference>
<evidence type="ECO:0000256" key="1">
    <source>
        <dbReference type="SAM" id="SignalP"/>
    </source>
</evidence>
<comment type="caution">
    <text evidence="2">The sequence shown here is derived from an EMBL/GenBank/DDBJ whole genome shotgun (WGS) entry which is preliminary data.</text>
</comment>
<proteinExistence type="predicted"/>
<feature type="signal peptide" evidence="1">
    <location>
        <begin position="1"/>
        <end position="18"/>
    </location>
</feature>
<protein>
    <submittedName>
        <fullName evidence="2">Uncharacterized protein</fullName>
    </submittedName>
</protein>
<accession>A0A1Y1XDI6</accession>
<keyword evidence="1" id="KW-0732">Signal</keyword>
<dbReference type="Proteomes" id="UP000193944">
    <property type="component" value="Unassembled WGS sequence"/>
</dbReference>
<evidence type="ECO:0000313" key="3">
    <source>
        <dbReference type="Proteomes" id="UP000193944"/>
    </source>
</evidence>
<gene>
    <name evidence="2" type="ORF">BCR32DRAFT_326381</name>
</gene>
<dbReference type="EMBL" id="MCFG01000072">
    <property type="protein sequence ID" value="ORX83496.1"/>
    <property type="molecule type" value="Genomic_DNA"/>
</dbReference>
<dbReference type="OrthoDB" id="10634692at2759"/>